<evidence type="ECO:0000313" key="2">
    <source>
        <dbReference type="EMBL" id="MFC6150402.1"/>
    </source>
</evidence>
<proteinExistence type="predicted"/>
<feature type="domain" description="Metallo-beta-lactamase" evidence="1">
    <location>
        <begin position="29"/>
        <end position="197"/>
    </location>
</feature>
<gene>
    <name evidence="2" type="ORF">ACFPYK_13465</name>
</gene>
<evidence type="ECO:0000313" key="3">
    <source>
        <dbReference type="Proteomes" id="UP001596097"/>
    </source>
</evidence>
<dbReference type="Pfam" id="PF00753">
    <property type="entry name" value="Lactamase_B"/>
    <property type="match status" value="1"/>
</dbReference>
<accession>A0ABW1QNW4</accession>
<dbReference type="Gene3D" id="3.60.15.10">
    <property type="entry name" value="Ribonuclease Z/Hydroxyacylglutathione hydrolase-like"/>
    <property type="match status" value="1"/>
</dbReference>
<dbReference type="SUPFAM" id="SSF56281">
    <property type="entry name" value="Metallo-hydrolase/oxidoreductase"/>
    <property type="match status" value="1"/>
</dbReference>
<dbReference type="RefSeq" id="WP_228552767.1">
    <property type="nucleotide sequence ID" value="NZ_JBHSQL010000010.1"/>
</dbReference>
<dbReference type="InterPro" id="IPR036866">
    <property type="entry name" value="RibonucZ/Hydroxyglut_hydro"/>
</dbReference>
<dbReference type="Proteomes" id="UP001596097">
    <property type="component" value="Unassembled WGS sequence"/>
</dbReference>
<dbReference type="Pfam" id="PF17778">
    <property type="entry name" value="WHD_BLACT"/>
    <property type="match status" value="1"/>
</dbReference>
<dbReference type="SMART" id="SM00849">
    <property type="entry name" value="Lactamase_B"/>
    <property type="match status" value="1"/>
</dbReference>
<dbReference type="InterPro" id="IPR050662">
    <property type="entry name" value="Sec-metab_biosynth-thioest"/>
</dbReference>
<sequence>MTERFDGGVVSEWASCVREDNPGHMTLDGTNTWILRAPDEQGRASGARSIVVDPGELDEPHLRRVLEMAAPVAVVLLTHRHHDHTEGAERFAELAAAPVRAVDPALCLDADPLVDGETIEVDGVRLEVLASPGHTTDSVSFLLRDDAALLSGDTVLGRGTTVVAHPDGALGPYLDSLRTLRAAVDSVEGTVRLYPGHGPVLADAGAVIDGYLAHREERLTQVREALDAGAESADDVVRTVYADVDPILWPAATLSVRAQLEYLRTT</sequence>
<comment type="caution">
    <text evidence="2">The sequence shown here is derived from an EMBL/GenBank/DDBJ whole genome shotgun (WGS) entry which is preliminary data.</text>
</comment>
<reference evidence="3" key="1">
    <citation type="journal article" date="2019" name="Int. J. Syst. Evol. Microbiol.">
        <title>The Global Catalogue of Microorganisms (GCM) 10K type strain sequencing project: providing services to taxonomists for standard genome sequencing and annotation.</title>
        <authorList>
            <consortium name="The Broad Institute Genomics Platform"/>
            <consortium name="The Broad Institute Genome Sequencing Center for Infectious Disease"/>
            <person name="Wu L."/>
            <person name="Ma J."/>
        </authorList>
    </citation>
    <scope>NUCLEOTIDE SEQUENCE [LARGE SCALE GENOMIC DNA]</scope>
    <source>
        <strain evidence="3">CGMCC 4.7198</strain>
    </source>
</reference>
<dbReference type="PANTHER" id="PTHR23131:SF0">
    <property type="entry name" value="ENDORIBONUCLEASE LACTB2"/>
    <property type="match status" value="1"/>
</dbReference>
<organism evidence="2 3">
    <name type="scientific">Mumia xiangluensis</name>
    <dbReference type="NCBI Taxonomy" id="1678900"/>
    <lineage>
        <taxon>Bacteria</taxon>
        <taxon>Bacillati</taxon>
        <taxon>Actinomycetota</taxon>
        <taxon>Actinomycetes</taxon>
        <taxon>Propionibacteriales</taxon>
        <taxon>Nocardioidaceae</taxon>
        <taxon>Mumia</taxon>
    </lineage>
</organism>
<dbReference type="EMBL" id="JBHSQL010000010">
    <property type="protein sequence ID" value="MFC6150402.1"/>
    <property type="molecule type" value="Genomic_DNA"/>
</dbReference>
<dbReference type="PANTHER" id="PTHR23131">
    <property type="entry name" value="ENDORIBONUCLEASE LACTB2"/>
    <property type="match status" value="1"/>
</dbReference>
<dbReference type="Gene3D" id="1.10.10.10">
    <property type="entry name" value="Winged helix-like DNA-binding domain superfamily/Winged helix DNA-binding domain"/>
    <property type="match status" value="1"/>
</dbReference>
<keyword evidence="3" id="KW-1185">Reference proteome</keyword>
<evidence type="ECO:0000259" key="1">
    <source>
        <dbReference type="SMART" id="SM00849"/>
    </source>
</evidence>
<dbReference type="InterPro" id="IPR036388">
    <property type="entry name" value="WH-like_DNA-bd_sf"/>
</dbReference>
<protein>
    <submittedName>
        <fullName evidence="2">MBL fold metallo-hydrolase</fullName>
    </submittedName>
</protein>
<dbReference type="InterPro" id="IPR041516">
    <property type="entry name" value="LACTB2_WH"/>
</dbReference>
<dbReference type="CDD" id="cd16278">
    <property type="entry name" value="metallo-hydrolase-like_MBL-fold"/>
    <property type="match status" value="1"/>
</dbReference>
<name>A0ABW1QNW4_9ACTN</name>
<dbReference type="InterPro" id="IPR001279">
    <property type="entry name" value="Metallo-B-lactamas"/>
</dbReference>